<dbReference type="InterPro" id="IPR053807">
    <property type="entry name" value="LppM"/>
</dbReference>
<evidence type="ECO:0000313" key="4">
    <source>
        <dbReference type="Proteomes" id="UP000820669"/>
    </source>
</evidence>
<keyword evidence="1" id="KW-0812">Transmembrane</keyword>
<gene>
    <name evidence="3" type="ORF">HF526_19380</name>
</gene>
<protein>
    <submittedName>
        <fullName evidence="3">DUF3153 domain-containing protein</fullName>
    </submittedName>
</protein>
<evidence type="ECO:0000256" key="1">
    <source>
        <dbReference type="SAM" id="Phobius"/>
    </source>
</evidence>
<comment type="caution">
    <text evidence="3">The sequence shown here is derived from an EMBL/GenBank/DDBJ whole genome shotgun (WGS) entry which is preliminary data.</text>
</comment>
<dbReference type="RefSeq" id="WP_169382939.1">
    <property type="nucleotide sequence ID" value="NZ_JAAXLA010000036.1"/>
</dbReference>
<evidence type="ECO:0000313" key="3">
    <source>
        <dbReference type="EMBL" id="NMH99459.1"/>
    </source>
</evidence>
<proteinExistence type="predicted"/>
<dbReference type="Pfam" id="PF21946">
    <property type="entry name" value="LppM"/>
    <property type="match status" value="1"/>
</dbReference>
<keyword evidence="4" id="KW-1185">Reference proteome</keyword>
<keyword evidence="1" id="KW-0472">Membrane</keyword>
<feature type="transmembrane region" description="Helical" evidence="1">
    <location>
        <begin position="203"/>
        <end position="222"/>
    </location>
</feature>
<accession>A0ABX1SD12</accession>
<dbReference type="EMBL" id="JAAXLA010000036">
    <property type="protein sequence ID" value="NMH99459.1"/>
    <property type="molecule type" value="Genomic_DNA"/>
</dbReference>
<organism evidence="3 4">
    <name type="scientific">Pseudonocardia acidicola</name>
    <dbReference type="NCBI Taxonomy" id="2724939"/>
    <lineage>
        <taxon>Bacteria</taxon>
        <taxon>Bacillati</taxon>
        <taxon>Actinomycetota</taxon>
        <taxon>Actinomycetes</taxon>
        <taxon>Pseudonocardiales</taxon>
        <taxon>Pseudonocardiaceae</taxon>
        <taxon>Pseudonocardia</taxon>
    </lineage>
</organism>
<feature type="domain" description="LppM" evidence="2">
    <location>
        <begin position="41"/>
        <end position="192"/>
    </location>
</feature>
<dbReference type="Proteomes" id="UP000820669">
    <property type="component" value="Unassembled WGS sequence"/>
</dbReference>
<name>A0ABX1SD12_9PSEU</name>
<reference evidence="3 4" key="1">
    <citation type="submission" date="2020-04" db="EMBL/GenBank/DDBJ databases">
        <authorList>
            <person name="Klaysubun C."/>
            <person name="Duangmal K."/>
            <person name="Lipun K."/>
        </authorList>
    </citation>
    <scope>NUCLEOTIDE SEQUENCE [LARGE SCALE GENOMIC DNA]</scope>
    <source>
        <strain evidence="3 4">K10HN5</strain>
    </source>
</reference>
<evidence type="ECO:0000259" key="2">
    <source>
        <dbReference type="Pfam" id="PF21946"/>
    </source>
</evidence>
<sequence length="235" mass="24504">MSSPLPHAPHRRPRAATRRRAVPLLMLAVLLVGTLLGGCARVRTALAVQPDDTVVGEIVVATPEKGPDDKGPQITVPPALAGDVDVSTYRQDGYTGSLLRFSGLTFDQVSTLTGAAGPAGDRSQLTLHRAGNRVQVSGKVDLTTVPVDKADFQLKISFPGQVIDTNGDAESGTISWTFTPGEVGDISATVAYPDPNAPSPVSWTLGLGALVAVAAGAVVVMARRTRNPPLTRSIR</sequence>
<keyword evidence="1" id="KW-1133">Transmembrane helix</keyword>